<comment type="similarity">
    <text evidence="1 2">Belongs to the small heat shock protein (HSP20) family.</text>
</comment>
<sequence length="178" mass="19515">MSDKNRSDREMHGHGDFGFGGLLKGLGNLIDAAAKLAETGEGLKRSGEFDLSSLDKIKGLKDIRGVYGINVRTLQDGSPVVQSFGNIKKSPKGPVVEEVREPIADLFEEEDKVRVVVEMPGVGSEEITVSLSDDILTIHAESKNREYHKEVLLSKPAEEGQMSWTYKNGILEITLTMT</sequence>
<dbReference type="InterPro" id="IPR008978">
    <property type="entry name" value="HSP20-like_chaperone"/>
</dbReference>
<dbReference type="EMBL" id="FMUX01000003">
    <property type="protein sequence ID" value="SCY03966.1"/>
    <property type="molecule type" value="Genomic_DNA"/>
</dbReference>
<dbReference type="Pfam" id="PF00011">
    <property type="entry name" value="HSP20"/>
    <property type="match status" value="1"/>
</dbReference>
<reference evidence="4 5" key="1">
    <citation type="submission" date="2016-10" db="EMBL/GenBank/DDBJ databases">
        <authorList>
            <person name="de Groot N.N."/>
        </authorList>
    </citation>
    <scope>NUCLEOTIDE SEQUENCE [LARGE SCALE GENOMIC DNA]</scope>
    <source>
        <strain evidence="4 5">AA1</strain>
    </source>
</reference>
<accession>A0A1G5CNK3</accession>
<dbReference type="Proteomes" id="UP000198870">
    <property type="component" value="Unassembled WGS sequence"/>
</dbReference>
<dbReference type="PROSITE" id="PS01031">
    <property type="entry name" value="SHSP"/>
    <property type="match status" value="1"/>
</dbReference>
<proteinExistence type="inferred from homology"/>
<protein>
    <submittedName>
        <fullName evidence="4">HSP20 family protein</fullName>
    </submittedName>
</protein>
<feature type="domain" description="SHSP" evidence="3">
    <location>
        <begin position="94"/>
        <end position="178"/>
    </location>
</feature>
<keyword evidence="5" id="KW-1185">Reference proteome</keyword>
<evidence type="ECO:0000313" key="4">
    <source>
        <dbReference type="EMBL" id="SCY03966.1"/>
    </source>
</evidence>
<dbReference type="InterPro" id="IPR002068">
    <property type="entry name" value="A-crystallin/Hsp20_dom"/>
</dbReference>
<dbReference type="OrthoDB" id="9811615at2"/>
<evidence type="ECO:0000256" key="2">
    <source>
        <dbReference type="RuleBase" id="RU003616"/>
    </source>
</evidence>
<gene>
    <name evidence="4" type="ORF">SAMN05216233_103120</name>
</gene>
<organism evidence="4 5">
    <name type="scientific">Desulfoluna spongiiphila</name>
    <dbReference type="NCBI Taxonomy" id="419481"/>
    <lineage>
        <taxon>Bacteria</taxon>
        <taxon>Pseudomonadati</taxon>
        <taxon>Thermodesulfobacteriota</taxon>
        <taxon>Desulfobacteria</taxon>
        <taxon>Desulfobacterales</taxon>
        <taxon>Desulfolunaceae</taxon>
        <taxon>Desulfoluna</taxon>
    </lineage>
</organism>
<dbReference type="RefSeq" id="WP_092209242.1">
    <property type="nucleotide sequence ID" value="NZ_FMUX01000003.1"/>
</dbReference>
<dbReference type="SUPFAM" id="SSF49764">
    <property type="entry name" value="HSP20-like chaperones"/>
    <property type="match status" value="1"/>
</dbReference>
<evidence type="ECO:0000259" key="3">
    <source>
        <dbReference type="PROSITE" id="PS01031"/>
    </source>
</evidence>
<name>A0A1G5CNK3_9BACT</name>
<dbReference type="AlphaFoldDB" id="A0A1G5CNK3"/>
<dbReference type="Gene3D" id="2.60.40.790">
    <property type="match status" value="1"/>
</dbReference>
<evidence type="ECO:0000313" key="5">
    <source>
        <dbReference type="Proteomes" id="UP000198870"/>
    </source>
</evidence>
<dbReference type="STRING" id="419481.SAMN05216233_103120"/>
<evidence type="ECO:0000256" key="1">
    <source>
        <dbReference type="PROSITE-ProRule" id="PRU00285"/>
    </source>
</evidence>
<dbReference type="CDD" id="cd06464">
    <property type="entry name" value="ACD_sHsps-like"/>
    <property type="match status" value="1"/>
</dbReference>